<dbReference type="GO" id="GO:0003677">
    <property type="term" value="F:DNA binding"/>
    <property type="evidence" value="ECO:0007669"/>
    <property type="project" value="InterPro"/>
</dbReference>
<sequence length="154" mass="16875">MVTLAQRIEELRTARGLSRPALAAALGFPRTAIEKFETGRQTPTQDQQNKLASYFGVSLFYLRGETNDTTQMSDWMDGAFLDEPAPVPAPRRAAVKPAVAASSGGEGGTMFDAFLTSKKFQEALRTAVLDTLRTPEGQELLTKAIRKELANRQK</sequence>
<evidence type="ECO:0000313" key="2">
    <source>
        <dbReference type="EMBL" id="QCI60286.1"/>
    </source>
</evidence>
<dbReference type="SMART" id="SM00530">
    <property type="entry name" value="HTH_XRE"/>
    <property type="match status" value="1"/>
</dbReference>
<dbReference type="RefSeq" id="WP_021748609.1">
    <property type="nucleotide sequence ID" value="NZ_CAUWCU010000017.1"/>
</dbReference>
<dbReference type="Pfam" id="PF13560">
    <property type="entry name" value="HTH_31"/>
    <property type="match status" value="1"/>
</dbReference>
<dbReference type="GeneID" id="89521824"/>
<dbReference type="SUPFAM" id="SSF47413">
    <property type="entry name" value="lambda repressor-like DNA-binding domains"/>
    <property type="match status" value="1"/>
</dbReference>
<dbReference type="PROSITE" id="PS50943">
    <property type="entry name" value="HTH_CROC1"/>
    <property type="match status" value="1"/>
</dbReference>
<dbReference type="CDD" id="cd00093">
    <property type="entry name" value="HTH_XRE"/>
    <property type="match status" value="1"/>
</dbReference>
<name>A0A4D7AWV6_9FIRM</name>
<organism evidence="2 3">
    <name type="scientific">Dysosmobacter welbionis</name>
    <dbReference type="NCBI Taxonomy" id="2093857"/>
    <lineage>
        <taxon>Bacteria</taxon>
        <taxon>Bacillati</taxon>
        <taxon>Bacillota</taxon>
        <taxon>Clostridia</taxon>
        <taxon>Eubacteriales</taxon>
        <taxon>Oscillospiraceae</taxon>
        <taxon>Dysosmobacter</taxon>
    </lineage>
</organism>
<dbReference type="Gene3D" id="1.10.260.40">
    <property type="entry name" value="lambda repressor-like DNA-binding domains"/>
    <property type="match status" value="1"/>
</dbReference>
<proteinExistence type="predicted"/>
<protein>
    <submittedName>
        <fullName evidence="2">Helix-turn-helix domain-containing protein</fullName>
    </submittedName>
</protein>
<evidence type="ECO:0000259" key="1">
    <source>
        <dbReference type="PROSITE" id="PS50943"/>
    </source>
</evidence>
<dbReference type="AlphaFoldDB" id="A0A4D7AWV6"/>
<feature type="domain" description="HTH cro/C1-type" evidence="1">
    <location>
        <begin position="8"/>
        <end position="62"/>
    </location>
</feature>
<reference evidence="3" key="1">
    <citation type="submission" date="2018-12" db="EMBL/GenBank/DDBJ databases">
        <title>Dusodibacter welbiota gen. nov., sp. nov., isolated from human faeces and emended description of the Oscillibacter genus.</title>
        <authorList>
            <person name="Le Roy T."/>
            <person name="Van der Smissen P."/>
            <person name="Delzenne N."/>
            <person name="Muccioli G."/>
            <person name="Collet J.F."/>
            <person name="Cani P.D."/>
        </authorList>
    </citation>
    <scope>NUCLEOTIDE SEQUENCE [LARGE SCALE GENOMIC DNA]</scope>
    <source>
        <strain evidence="3">J115</strain>
    </source>
</reference>
<evidence type="ECO:0000313" key="3">
    <source>
        <dbReference type="Proteomes" id="UP000298642"/>
    </source>
</evidence>
<dbReference type="EMBL" id="CP034413">
    <property type="protein sequence ID" value="QCI60286.1"/>
    <property type="molecule type" value="Genomic_DNA"/>
</dbReference>
<keyword evidence="3" id="KW-1185">Reference proteome</keyword>
<dbReference type="InterPro" id="IPR001387">
    <property type="entry name" value="Cro/C1-type_HTH"/>
</dbReference>
<dbReference type="Proteomes" id="UP000298642">
    <property type="component" value="Chromosome"/>
</dbReference>
<dbReference type="KEGG" id="obj:EIO64_14575"/>
<accession>A0A4D7AWV6</accession>
<gene>
    <name evidence="2" type="ORF">EIO64_14575</name>
</gene>
<dbReference type="InterPro" id="IPR010982">
    <property type="entry name" value="Lambda_DNA-bd_dom_sf"/>
</dbReference>